<proteinExistence type="predicted"/>
<dbReference type="InterPro" id="IPR040976">
    <property type="entry name" value="Pkinase_fungal"/>
</dbReference>
<dbReference type="InterPro" id="IPR000719">
    <property type="entry name" value="Prot_kinase_dom"/>
</dbReference>
<dbReference type="EMBL" id="JANAWD010000046">
    <property type="protein sequence ID" value="KAJ3489374.1"/>
    <property type="molecule type" value="Genomic_DNA"/>
</dbReference>
<accession>A0AAD5V928</accession>
<organism evidence="3 4">
    <name type="scientific">Meripilus lineatus</name>
    <dbReference type="NCBI Taxonomy" id="2056292"/>
    <lineage>
        <taxon>Eukaryota</taxon>
        <taxon>Fungi</taxon>
        <taxon>Dikarya</taxon>
        <taxon>Basidiomycota</taxon>
        <taxon>Agaricomycotina</taxon>
        <taxon>Agaricomycetes</taxon>
        <taxon>Polyporales</taxon>
        <taxon>Meripilaceae</taxon>
        <taxon>Meripilus</taxon>
    </lineage>
</organism>
<evidence type="ECO:0000313" key="4">
    <source>
        <dbReference type="Proteomes" id="UP001212997"/>
    </source>
</evidence>
<feature type="region of interest" description="Disordered" evidence="1">
    <location>
        <begin position="1"/>
        <end position="67"/>
    </location>
</feature>
<dbReference type="Pfam" id="PF17667">
    <property type="entry name" value="Pkinase_fungal"/>
    <property type="match status" value="1"/>
</dbReference>
<dbReference type="InterPro" id="IPR008266">
    <property type="entry name" value="Tyr_kinase_AS"/>
</dbReference>
<dbReference type="PANTHER" id="PTHR38248:SF2">
    <property type="entry name" value="FUNK1 11"/>
    <property type="match status" value="1"/>
</dbReference>
<sequence>MSSRSPSGIDPGHTAPVVDRDSDNSTSTSTRRANPPLPPTSSLLPVPLGHFPQTPKKSTTRVSQNSTPLVARTSGMFDSAHTREIIYPLLRFDLSHYSRSVTVDHWVSSILNVPPETIADWSKCLGFKELLHDSTSIMENLRDYCYASLEPHRYTPWSTVVNKIVSLAPGRIEGLPDYPLTLRFARSDPVVVGGKGQAQRKPNVVVIDKSFNPKSKGKSNDSETPGIGWKDIVACVEFKKNEDNNKAQISDPALQAMYQELKTALEDGPGGLEKASDDIFDSTYLLMQFPSSSFTSAVSRKRKAVEDLASESVPSKMSKTNSRVTVSSMVGMRRSNTEQLASYALELLSRTSGTRMHCLQIYVDGDRMKLWYYDAGGVVHSEWMYWIRDLPKFAAIIVAFVQLDLGGWGIGNIPNLTPPLNVSPSTNPLPDSLSGHTLTMTRQTPEGTTQKVKVTLQKEVFTQYSLVGRRTIVYDITTEPQFSKSPLVLKISMQTTARTPEHIFIKDAAEKGVGHLPEVHMWSDKDSDSEPEWRLSQGVWGKLFPGMEDKEYDDRLQRLIVFTKYRPIEGIITPGNMHSLLMQLIDCIHELRYKAHILHRDISLGNLMYEELSDRSIKLILNDFDLAVKVDKDGLPTGTNSSKHRTGTLPFMAHELLNPNTATSVTHYVRHDFESVFLVALWLIIKSSLSTKATTEDALKAQNAARETLRLWACGPVRTIYTEKKLLLTSRESLQNLVETVAMGHYEDWVTSFCGVFITAYKFLDDLKGNRNRAPEPVPVADPDSSSDSESASDSDSDSHSHSYPVANSRGAHKITNMETLDGLISRKSIQSVLREWEKGKRKDIKQFVPRFRVKRPKTAS</sequence>
<dbReference type="Gene3D" id="1.10.510.10">
    <property type="entry name" value="Transferase(Phosphotransferase) domain 1"/>
    <property type="match status" value="1"/>
</dbReference>
<feature type="region of interest" description="Disordered" evidence="1">
    <location>
        <begin position="772"/>
        <end position="812"/>
    </location>
</feature>
<feature type="compositionally biased region" description="Polar residues" evidence="1">
    <location>
        <begin position="55"/>
        <end position="67"/>
    </location>
</feature>
<comment type="caution">
    <text evidence="3">The sequence shown here is derived from an EMBL/GenBank/DDBJ whole genome shotgun (WGS) entry which is preliminary data.</text>
</comment>
<dbReference type="PANTHER" id="PTHR38248">
    <property type="entry name" value="FUNK1 6"/>
    <property type="match status" value="1"/>
</dbReference>
<dbReference type="GO" id="GO:0004672">
    <property type="term" value="F:protein kinase activity"/>
    <property type="evidence" value="ECO:0007669"/>
    <property type="project" value="InterPro"/>
</dbReference>
<name>A0AAD5V928_9APHY</name>
<feature type="compositionally biased region" description="Acidic residues" evidence="1">
    <location>
        <begin position="785"/>
        <end position="796"/>
    </location>
</feature>
<dbReference type="PROSITE" id="PS50011">
    <property type="entry name" value="PROTEIN_KINASE_DOM"/>
    <property type="match status" value="1"/>
</dbReference>
<feature type="domain" description="Protein kinase" evidence="2">
    <location>
        <begin position="438"/>
        <end position="764"/>
    </location>
</feature>
<dbReference type="SUPFAM" id="SSF56112">
    <property type="entry name" value="Protein kinase-like (PK-like)"/>
    <property type="match status" value="1"/>
</dbReference>
<reference evidence="3" key="1">
    <citation type="submission" date="2022-07" db="EMBL/GenBank/DDBJ databases">
        <title>Genome Sequence of Physisporinus lineatus.</title>
        <authorList>
            <person name="Buettner E."/>
        </authorList>
    </citation>
    <scope>NUCLEOTIDE SEQUENCE</scope>
    <source>
        <strain evidence="3">VT162</strain>
    </source>
</reference>
<dbReference type="AlphaFoldDB" id="A0AAD5V928"/>
<keyword evidence="4" id="KW-1185">Reference proteome</keyword>
<evidence type="ECO:0000259" key="2">
    <source>
        <dbReference type="PROSITE" id="PS50011"/>
    </source>
</evidence>
<evidence type="ECO:0000256" key="1">
    <source>
        <dbReference type="SAM" id="MobiDB-lite"/>
    </source>
</evidence>
<evidence type="ECO:0000313" key="3">
    <source>
        <dbReference type="EMBL" id="KAJ3489374.1"/>
    </source>
</evidence>
<gene>
    <name evidence="3" type="ORF">NLI96_g2149</name>
</gene>
<dbReference type="Proteomes" id="UP001212997">
    <property type="component" value="Unassembled WGS sequence"/>
</dbReference>
<dbReference type="InterPro" id="IPR011009">
    <property type="entry name" value="Kinase-like_dom_sf"/>
</dbReference>
<protein>
    <recommendedName>
        <fullName evidence="2">Protein kinase domain-containing protein</fullName>
    </recommendedName>
</protein>
<dbReference type="GO" id="GO:0005524">
    <property type="term" value="F:ATP binding"/>
    <property type="evidence" value="ECO:0007669"/>
    <property type="project" value="InterPro"/>
</dbReference>
<dbReference type="PROSITE" id="PS00109">
    <property type="entry name" value="PROTEIN_KINASE_TYR"/>
    <property type="match status" value="1"/>
</dbReference>